<organism evidence="1 2">
    <name type="scientific">Hymenoscyphus albidus</name>
    <dbReference type="NCBI Taxonomy" id="595503"/>
    <lineage>
        <taxon>Eukaryota</taxon>
        <taxon>Fungi</taxon>
        <taxon>Dikarya</taxon>
        <taxon>Ascomycota</taxon>
        <taxon>Pezizomycotina</taxon>
        <taxon>Leotiomycetes</taxon>
        <taxon>Helotiales</taxon>
        <taxon>Helotiaceae</taxon>
        <taxon>Hymenoscyphus</taxon>
    </lineage>
</organism>
<accession>A0A9N9LUW9</accession>
<comment type="caution">
    <text evidence="1">The sequence shown here is derived from an EMBL/GenBank/DDBJ whole genome shotgun (WGS) entry which is preliminary data.</text>
</comment>
<dbReference type="Proteomes" id="UP000701801">
    <property type="component" value="Unassembled WGS sequence"/>
</dbReference>
<gene>
    <name evidence="1" type="ORF">HYALB_00013524</name>
</gene>
<dbReference type="EMBL" id="CAJVRM010000505">
    <property type="protein sequence ID" value="CAG8981649.1"/>
    <property type="molecule type" value="Genomic_DNA"/>
</dbReference>
<keyword evidence="2" id="KW-1185">Reference proteome</keyword>
<proteinExistence type="predicted"/>
<dbReference type="AlphaFoldDB" id="A0A9N9LUW9"/>
<protein>
    <submittedName>
        <fullName evidence="1">Uncharacterized protein</fullName>
    </submittedName>
</protein>
<evidence type="ECO:0000313" key="2">
    <source>
        <dbReference type="Proteomes" id="UP000701801"/>
    </source>
</evidence>
<sequence length="66" mass="7690">MLTDAPNRSNFLFDLYTNIAFMTEQSKPGYQIILGARNFEETIREFYLEQRGVVITDQTHTIISET</sequence>
<reference evidence="1" key="1">
    <citation type="submission" date="2021-07" db="EMBL/GenBank/DDBJ databases">
        <authorList>
            <person name="Durling M."/>
        </authorList>
    </citation>
    <scope>NUCLEOTIDE SEQUENCE</scope>
</reference>
<evidence type="ECO:0000313" key="1">
    <source>
        <dbReference type="EMBL" id="CAG8981649.1"/>
    </source>
</evidence>
<name>A0A9N9LUW9_9HELO</name>